<evidence type="ECO:0000256" key="1">
    <source>
        <dbReference type="SAM" id="Phobius"/>
    </source>
</evidence>
<feature type="transmembrane region" description="Helical" evidence="1">
    <location>
        <begin position="25"/>
        <end position="43"/>
    </location>
</feature>
<accession>E5YAL3</accession>
<organism evidence="2 3">
    <name type="scientific">Bilophila wadsworthia (strain 3_1_6)</name>
    <dbReference type="NCBI Taxonomy" id="563192"/>
    <lineage>
        <taxon>Bacteria</taxon>
        <taxon>Pseudomonadati</taxon>
        <taxon>Thermodesulfobacteriota</taxon>
        <taxon>Desulfovibrionia</taxon>
        <taxon>Desulfovibrionales</taxon>
        <taxon>Desulfovibrionaceae</taxon>
        <taxon>Bilophila</taxon>
    </lineage>
</organism>
<evidence type="ECO:0000313" key="2">
    <source>
        <dbReference type="EMBL" id="EFV43025.2"/>
    </source>
</evidence>
<dbReference type="RefSeq" id="WP_016360436.1">
    <property type="nucleotide sequence ID" value="NZ_KE150238.1"/>
</dbReference>
<keyword evidence="1" id="KW-1133">Transmembrane helix</keyword>
<reference evidence="2 3" key="1">
    <citation type="submission" date="2010-10" db="EMBL/GenBank/DDBJ databases">
        <authorList>
            <consortium name="The Broad Institute Genome Sequencing Platform"/>
            <person name="Ward D."/>
            <person name="Earl A."/>
            <person name="Feldgarden M."/>
            <person name="Young S.K."/>
            <person name="Gargeya S."/>
            <person name="Zeng Q."/>
            <person name="Alvarado L."/>
            <person name="Berlin A."/>
            <person name="Bochicchio J."/>
            <person name="Chapman S.B."/>
            <person name="Chen Z."/>
            <person name="Freedman E."/>
            <person name="Gellesch M."/>
            <person name="Goldberg J."/>
            <person name="Griggs A."/>
            <person name="Gujja S."/>
            <person name="Heilman E."/>
            <person name="Heiman D."/>
            <person name="Howarth C."/>
            <person name="Mehta T."/>
            <person name="Neiman D."/>
            <person name="Pearson M."/>
            <person name="Roberts A."/>
            <person name="Saif S."/>
            <person name="Shea T."/>
            <person name="Shenoy N."/>
            <person name="Sisk P."/>
            <person name="Stolte C."/>
            <person name="Sykes S."/>
            <person name="White J."/>
            <person name="Yandava C."/>
            <person name="Allen-Vercoe E."/>
            <person name="Sibley C."/>
            <person name="Ambrose C.E."/>
            <person name="Strauss J."/>
            <person name="Daigneault M."/>
            <person name="Haas B."/>
            <person name="Nusbaum C."/>
            <person name="Birren B."/>
        </authorList>
    </citation>
    <scope>NUCLEOTIDE SEQUENCE [LARGE SCALE GENOMIC DNA]</scope>
    <source>
        <strain evidence="2 3">3_1_6</strain>
    </source>
</reference>
<evidence type="ECO:0000313" key="3">
    <source>
        <dbReference type="Proteomes" id="UP000006034"/>
    </source>
</evidence>
<dbReference type="GeneID" id="78084312"/>
<reference evidence="2 3" key="2">
    <citation type="submission" date="2013-04" db="EMBL/GenBank/DDBJ databases">
        <title>The Genome Sequence of Bilophila wadsworthia 3_1_6.</title>
        <authorList>
            <consortium name="The Broad Institute Genomics Platform"/>
            <person name="Earl A."/>
            <person name="Ward D."/>
            <person name="Feldgarden M."/>
            <person name="Gevers D."/>
            <person name="Sibley C."/>
            <person name="Strauss J."/>
            <person name="Allen-Vercoe E."/>
            <person name="Walker B."/>
            <person name="Young S."/>
            <person name="Zeng Q."/>
            <person name="Gargeya S."/>
            <person name="Fitzgerald M."/>
            <person name="Haas B."/>
            <person name="Abouelleil A."/>
            <person name="Allen A.W."/>
            <person name="Alvarado L."/>
            <person name="Arachchi H.M."/>
            <person name="Berlin A.M."/>
            <person name="Chapman S.B."/>
            <person name="Gainer-Dewar J."/>
            <person name="Goldberg J."/>
            <person name="Griggs A."/>
            <person name="Gujja S."/>
            <person name="Hansen M."/>
            <person name="Howarth C."/>
            <person name="Imamovic A."/>
            <person name="Ireland A."/>
            <person name="Larimer J."/>
            <person name="McCowan C."/>
            <person name="Murphy C."/>
            <person name="Pearson M."/>
            <person name="Poon T.W."/>
            <person name="Priest M."/>
            <person name="Roberts A."/>
            <person name="Saif S."/>
            <person name="Shea T."/>
            <person name="Sisk P."/>
            <person name="Sykes S."/>
            <person name="Wortman J."/>
            <person name="Nusbaum C."/>
            <person name="Birren B."/>
        </authorList>
    </citation>
    <scope>NUCLEOTIDE SEQUENCE [LARGE SCALE GENOMIC DNA]</scope>
    <source>
        <strain evidence="2 3">3_1_6</strain>
    </source>
</reference>
<dbReference type="AlphaFoldDB" id="E5YAL3"/>
<dbReference type="EMBL" id="ADCP02000001">
    <property type="protein sequence ID" value="EFV43025.2"/>
    <property type="molecule type" value="Genomic_DNA"/>
</dbReference>
<dbReference type="Proteomes" id="UP000006034">
    <property type="component" value="Unassembled WGS sequence"/>
</dbReference>
<dbReference type="HOGENOM" id="CLU_1472502_0_0_7"/>
<dbReference type="STRING" id="563192.HMPREF0179_03234"/>
<sequence>MADMVQDNLCCSRSVVDWAKVPRSLLGAVSFPVIGLLVLYGMLKQGIHDIFPYFFIAIGIVTLLLFRVNAKGYVIDAENGMLEFPGGGIKVQNWTSHFNPLYLFQEFMRHKIALAEIREIHPPLNMRQTVYGNGRSRASVPSRIELNGDFGAVSLSFRSKEKRDELYLALVRIHHIGGLIPTG</sequence>
<feature type="transmembrane region" description="Helical" evidence="1">
    <location>
        <begin position="50"/>
        <end position="68"/>
    </location>
</feature>
<proteinExistence type="predicted"/>
<name>E5YAL3_BILW3</name>
<keyword evidence="3" id="KW-1185">Reference proteome</keyword>
<gene>
    <name evidence="2" type="ORF">HMPREF0179_03234</name>
</gene>
<keyword evidence="1" id="KW-0472">Membrane</keyword>
<protein>
    <submittedName>
        <fullName evidence="2">Uncharacterized protein</fullName>
    </submittedName>
</protein>
<comment type="caution">
    <text evidence="2">The sequence shown here is derived from an EMBL/GenBank/DDBJ whole genome shotgun (WGS) entry which is preliminary data.</text>
</comment>
<keyword evidence="1" id="KW-0812">Transmembrane</keyword>